<dbReference type="CDD" id="cd01338">
    <property type="entry name" value="MDH_chloroplast-like"/>
    <property type="match status" value="1"/>
</dbReference>
<comment type="similarity">
    <text evidence="2 8">Belongs to the LDH/MDH superfamily. MDH type 2 family.</text>
</comment>
<dbReference type="InterPro" id="IPR015955">
    <property type="entry name" value="Lactate_DH/Glyco_Ohase_4_C"/>
</dbReference>
<dbReference type="PANTHER" id="PTHR23382">
    <property type="entry name" value="MALATE DEHYDROGENASE"/>
    <property type="match status" value="1"/>
</dbReference>
<reference evidence="15 16" key="1">
    <citation type="submission" date="2018-01" db="EMBL/GenBank/DDBJ databases">
        <title>Novel co-symbiosis in the lucinid bivalve Phacoides pectinatus.</title>
        <authorList>
            <person name="Lim S.J."/>
            <person name="Davis B.G."/>
            <person name="Gill D.E."/>
            <person name="Engel A.S."/>
            <person name="Anderson L.C."/>
            <person name="Campbell B.J."/>
        </authorList>
    </citation>
    <scope>NUCLEOTIDE SEQUENCE [LARGE SCALE GENOMIC DNA]</scope>
    <source>
        <strain evidence="15">N3_P5</strain>
    </source>
</reference>
<dbReference type="SUPFAM" id="SSF51735">
    <property type="entry name" value="NAD(P)-binding Rossmann-fold domains"/>
    <property type="match status" value="1"/>
</dbReference>
<accession>A0A6N4DZJ1</accession>
<dbReference type="InterPro" id="IPR001557">
    <property type="entry name" value="L-lactate/malate_DH"/>
</dbReference>
<dbReference type="AlphaFoldDB" id="A0A6N4DZJ1"/>
<dbReference type="InterPro" id="IPR010945">
    <property type="entry name" value="Malate_DH_type2"/>
</dbReference>
<dbReference type="EMBL" id="PQCO01000131">
    <property type="protein sequence ID" value="PUE04294.1"/>
    <property type="molecule type" value="Genomic_DNA"/>
</dbReference>
<evidence type="ECO:0000259" key="14">
    <source>
        <dbReference type="Pfam" id="PF02866"/>
    </source>
</evidence>
<dbReference type="FunFam" id="3.40.50.720:FF:000010">
    <property type="entry name" value="Malate dehydrogenase"/>
    <property type="match status" value="1"/>
</dbReference>
<evidence type="ECO:0000256" key="1">
    <source>
        <dbReference type="ARBA" id="ARBA00003966"/>
    </source>
</evidence>
<sequence length="327" mass="35219">MKSPVRVTITGAAGHIGYALAFRVASGEMFGPDQPVILRLLEIPQALSSLNGVGMELEDCALPLLHDIVLTDDPAIGFREADYAILIGAKPRAKGMERSDLITENAKIFAAQGRAINDHASPDVRVLVVGNPANTNALIAAANAPDLDKRQFTAMTRLDHNRALGQLANKTNRLVADITRMTIWGNHSMTQYPDLGNCLVEGVPALELVTRDWAIDHFIPRIQRRGAEIIEARGLSSAASAADAVVDHVRDWALGTPEGDWVSMSVISDGSYGVAEGIVFSFPVTCAGGEYRIVQGLELDALSHSRLKKSEQELLGERAVVEDLLGR</sequence>
<feature type="domain" description="Lactate/malate dehydrogenase C-terminal" evidence="14">
    <location>
        <begin position="156"/>
        <end position="317"/>
    </location>
</feature>
<dbReference type="InterPro" id="IPR022383">
    <property type="entry name" value="Lactate/malate_DH_C"/>
</dbReference>
<dbReference type="GO" id="GO:0030060">
    <property type="term" value="F:L-malate dehydrogenase (NAD+) activity"/>
    <property type="evidence" value="ECO:0007669"/>
    <property type="project" value="UniProtKB-UniRule"/>
</dbReference>
<gene>
    <name evidence="8" type="primary">mdh</name>
    <name evidence="15" type="ORF">C3L24_03470</name>
</gene>
<comment type="function">
    <text evidence="1 8">Catalyzes the reversible oxidation of malate to oxaloacetate.</text>
</comment>
<evidence type="ECO:0000256" key="2">
    <source>
        <dbReference type="ARBA" id="ARBA00009613"/>
    </source>
</evidence>
<feature type="binding site" evidence="8 10">
    <location>
        <position position="162"/>
    </location>
    <ligand>
        <name>substrate</name>
    </ligand>
</feature>
<feature type="binding site" evidence="8">
    <location>
        <position position="112"/>
    </location>
    <ligand>
        <name>NAD(+)</name>
        <dbReference type="ChEBI" id="CHEBI:57540"/>
    </ligand>
</feature>
<dbReference type="EC" id="1.1.1.37" evidence="3 8"/>
<dbReference type="Pfam" id="PF02866">
    <property type="entry name" value="Ldh_1_C"/>
    <property type="match status" value="1"/>
</dbReference>
<feature type="binding site" evidence="8 10">
    <location>
        <position position="92"/>
    </location>
    <ligand>
        <name>substrate</name>
    </ligand>
</feature>
<keyword evidence="6 8" id="KW-0520">NAD</keyword>
<organism evidence="15 16">
    <name type="scientific">Candidatus Sedimenticola endophacoides</name>
    <dbReference type="NCBI Taxonomy" id="2548426"/>
    <lineage>
        <taxon>Bacteria</taxon>
        <taxon>Pseudomonadati</taxon>
        <taxon>Pseudomonadota</taxon>
        <taxon>Gammaproteobacteria</taxon>
        <taxon>Chromatiales</taxon>
        <taxon>Sedimenticolaceae</taxon>
        <taxon>Sedimenticola</taxon>
    </lineage>
</organism>
<dbReference type="PROSITE" id="PS00068">
    <property type="entry name" value="MDH"/>
    <property type="match status" value="1"/>
</dbReference>
<dbReference type="Pfam" id="PF00056">
    <property type="entry name" value="Ldh_1_N"/>
    <property type="match status" value="1"/>
</dbReference>
<feature type="binding site" evidence="8 11">
    <location>
        <begin position="129"/>
        <end position="131"/>
    </location>
    <ligand>
        <name>NAD(+)</name>
        <dbReference type="ChEBI" id="CHEBI:57540"/>
    </ligand>
</feature>
<dbReference type="Proteomes" id="UP000250928">
    <property type="component" value="Unassembled WGS sequence"/>
</dbReference>
<evidence type="ECO:0000256" key="11">
    <source>
        <dbReference type="PIRSR" id="PIRSR000102-3"/>
    </source>
</evidence>
<dbReference type="InterPro" id="IPR001236">
    <property type="entry name" value="Lactate/malate_DH_N"/>
</dbReference>
<name>A0A6N4DZJ1_9GAMM</name>
<evidence type="ECO:0000256" key="4">
    <source>
        <dbReference type="ARBA" id="ARBA00022532"/>
    </source>
</evidence>
<dbReference type="GO" id="GO:0006099">
    <property type="term" value="P:tricarboxylic acid cycle"/>
    <property type="evidence" value="ECO:0007669"/>
    <property type="project" value="UniProtKB-UniRule"/>
</dbReference>
<evidence type="ECO:0000256" key="7">
    <source>
        <dbReference type="ARBA" id="ARBA00048313"/>
    </source>
</evidence>
<feature type="binding site" evidence="8 10">
    <location>
        <position position="131"/>
    </location>
    <ligand>
        <name>substrate</name>
    </ligand>
</feature>
<feature type="binding site" evidence="8 11">
    <location>
        <begin position="11"/>
        <end position="17"/>
    </location>
    <ligand>
        <name>NAD(+)</name>
        <dbReference type="ChEBI" id="CHEBI:57540"/>
    </ligand>
</feature>
<comment type="caution">
    <text evidence="15">The sequence shown here is derived from an EMBL/GenBank/DDBJ whole genome shotgun (WGS) entry which is preliminary data.</text>
</comment>
<feature type="binding site" evidence="8 11">
    <location>
        <position position="105"/>
    </location>
    <ligand>
        <name>NAD(+)</name>
        <dbReference type="ChEBI" id="CHEBI:57540"/>
    </ligand>
</feature>
<feature type="active site" description="Proton acceptor" evidence="8 9">
    <location>
        <position position="187"/>
    </location>
</feature>
<evidence type="ECO:0000256" key="8">
    <source>
        <dbReference type="HAMAP-Rule" id="MF_01517"/>
    </source>
</evidence>
<dbReference type="PIRSF" id="PIRSF000102">
    <property type="entry name" value="Lac_mal_DH"/>
    <property type="match status" value="1"/>
</dbReference>
<dbReference type="NCBIfam" id="TIGR01759">
    <property type="entry name" value="MalateDH-SF1"/>
    <property type="match status" value="1"/>
</dbReference>
<evidence type="ECO:0000256" key="5">
    <source>
        <dbReference type="ARBA" id="ARBA00023002"/>
    </source>
</evidence>
<evidence type="ECO:0000256" key="6">
    <source>
        <dbReference type="ARBA" id="ARBA00023027"/>
    </source>
</evidence>
<dbReference type="HAMAP" id="MF_01517">
    <property type="entry name" value="Malate_dehydrog_2"/>
    <property type="match status" value="1"/>
</dbReference>
<dbReference type="InterPro" id="IPR001252">
    <property type="entry name" value="Malate_DH_AS"/>
</dbReference>
<evidence type="ECO:0000256" key="12">
    <source>
        <dbReference type="RuleBase" id="RU000422"/>
    </source>
</evidence>
<evidence type="ECO:0000256" key="9">
    <source>
        <dbReference type="PIRSR" id="PIRSR000102-1"/>
    </source>
</evidence>
<dbReference type="InterPro" id="IPR036291">
    <property type="entry name" value="NAD(P)-bd_dom_sf"/>
</dbReference>
<comment type="catalytic activity">
    <reaction evidence="7 8 12">
        <text>(S)-malate + NAD(+) = oxaloacetate + NADH + H(+)</text>
        <dbReference type="Rhea" id="RHEA:21432"/>
        <dbReference type="ChEBI" id="CHEBI:15378"/>
        <dbReference type="ChEBI" id="CHEBI:15589"/>
        <dbReference type="ChEBI" id="CHEBI:16452"/>
        <dbReference type="ChEBI" id="CHEBI:57540"/>
        <dbReference type="ChEBI" id="CHEBI:57945"/>
        <dbReference type="EC" id="1.1.1.37"/>
    </reaction>
</comment>
<evidence type="ECO:0000256" key="3">
    <source>
        <dbReference type="ARBA" id="ARBA00012995"/>
    </source>
</evidence>
<proteinExistence type="inferred from homology"/>
<feature type="domain" description="Lactate/malate dehydrogenase N-terminal" evidence="13">
    <location>
        <begin position="5"/>
        <end position="150"/>
    </location>
</feature>
<dbReference type="GO" id="GO:0006108">
    <property type="term" value="P:malate metabolic process"/>
    <property type="evidence" value="ECO:0007669"/>
    <property type="project" value="InterPro"/>
</dbReference>
<dbReference type="Gene3D" id="3.90.110.10">
    <property type="entry name" value="Lactate dehydrogenase/glycoside hydrolase, family 4, C-terminal"/>
    <property type="match status" value="1"/>
</dbReference>
<dbReference type="SUPFAM" id="SSF56327">
    <property type="entry name" value="LDH C-terminal domain-like"/>
    <property type="match status" value="1"/>
</dbReference>
<keyword evidence="4 8" id="KW-0816">Tricarboxylic acid cycle</keyword>
<dbReference type="NCBIfam" id="NF003916">
    <property type="entry name" value="PRK05442.1"/>
    <property type="match status" value="1"/>
</dbReference>
<protein>
    <recommendedName>
        <fullName evidence="3 8">Malate dehydrogenase</fullName>
        <ecNumber evidence="3 8">1.1.1.37</ecNumber>
    </recommendedName>
</protein>
<feature type="binding site" evidence="8 10">
    <location>
        <position position="98"/>
    </location>
    <ligand>
        <name>substrate</name>
    </ligand>
</feature>
<evidence type="ECO:0000313" key="15">
    <source>
        <dbReference type="EMBL" id="PUE04294.1"/>
    </source>
</evidence>
<keyword evidence="5 8" id="KW-0560">Oxidoreductase</keyword>
<evidence type="ECO:0000259" key="13">
    <source>
        <dbReference type="Pfam" id="PF00056"/>
    </source>
</evidence>
<dbReference type="Gene3D" id="3.40.50.720">
    <property type="entry name" value="NAD(P)-binding Rossmann-like Domain"/>
    <property type="match status" value="1"/>
</dbReference>
<evidence type="ECO:0000256" key="10">
    <source>
        <dbReference type="PIRSR" id="PIRSR000102-2"/>
    </source>
</evidence>
<evidence type="ECO:0000313" key="16">
    <source>
        <dbReference type="Proteomes" id="UP000250928"/>
    </source>
</evidence>
<dbReference type="FunFam" id="3.90.110.10:FF:000002">
    <property type="entry name" value="Malate dehydrogenase"/>
    <property type="match status" value="1"/>
</dbReference>